<reference evidence="2 3" key="1">
    <citation type="submission" date="2023-07" db="EMBL/GenBank/DDBJ databases">
        <title>Genomic Encyclopedia of Type Strains, Phase IV (KMG-IV): sequencing the most valuable type-strain genomes for metagenomic binning, comparative biology and taxonomic classification.</title>
        <authorList>
            <person name="Goeker M."/>
        </authorList>
    </citation>
    <scope>NUCLEOTIDE SEQUENCE [LARGE SCALE GENOMIC DNA]</scope>
    <source>
        <strain evidence="2 3">DSM 45903</strain>
    </source>
</reference>
<protein>
    <submittedName>
        <fullName evidence="2">Uncharacterized protein</fullName>
    </submittedName>
</protein>
<comment type="caution">
    <text evidence="2">The sequence shown here is derived from an EMBL/GenBank/DDBJ whole genome shotgun (WGS) entry which is preliminary data.</text>
</comment>
<evidence type="ECO:0000313" key="3">
    <source>
        <dbReference type="Proteomes" id="UP001185012"/>
    </source>
</evidence>
<proteinExistence type="predicted"/>
<dbReference type="Proteomes" id="UP001185012">
    <property type="component" value="Unassembled WGS sequence"/>
</dbReference>
<dbReference type="RefSeq" id="WP_309868267.1">
    <property type="nucleotide sequence ID" value="NZ_JAVDQG010000008.1"/>
</dbReference>
<name>A0ABU1IR73_9BACL</name>
<dbReference type="EMBL" id="JAVDQG010000008">
    <property type="protein sequence ID" value="MDR6227297.1"/>
    <property type="molecule type" value="Genomic_DNA"/>
</dbReference>
<keyword evidence="1" id="KW-0175">Coiled coil</keyword>
<feature type="coiled-coil region" evidence="1">
    <location>
        <begin position="22"/>
        <end position="49"/>
    </location>
</feature>
<evidence type="ECO:0000313" key="2">
    <source>
        <dbReference type="EMBL" id="MDR6227297.1"/>
    </source>
</evidence>
<sequence>MISWFKRAFDSAPTRPAQPDDLKRLYHEMERLRKENDELRLRQQMQQKKKSQPATSHKYHLEFFLYDATNQEDANYTSDDIHRYPMMGFTIHFLDEEGIESRPEWLTYLLRGLEQTFAVMKVASHRVEERNLYSQFVDIKLYPHIEVKKCIYLVFQQLYQWQEHGRDEVSLRVHIGGDDLYQDLLNTHLEAV</sequence>
<evidence type="ECO:0000256" key="1">
    <source>
        <dbReference type="SAM" id="Coils"/>
    </source>
</evidence>
<gene>
    <name evidence="2" type="ORF">JOE21_003312</name>
</gene>
<keyword evidence="3" id="KW-1185">Reference proteome</keyword>
<organism evidence="2 3">
    <name type="scientific">Desmospora profundinema</name>
    <dbReference type="NCBI Taxonomy" id="1571184"/>
    <lineage>
        <taxon>Bacteria</taxon>
        <taxon>Bacillati</taxon>
        <taxon>Bacillota</taxon>
        <taxon>Bacilli</taxon>
        <taxon>Bacillales</taxon>
        <taxon>Thermoactinomycetaceae</taxon>
        <taxon>Desmospora</taxon>
    </lineage>
</organism>
<accession>A0ABU1IR73</accession>